<keyword evidence="2" id="KW-0677">Repeat</keyword>
<reference evidence="4" key="1">
    <citation type="submission" date="2021-12" db="EMBL/GenBank/DDBJ databases">
        <authorList>
            <person name="Martin H S."/>
        </authorList>
    </citation>
    <scope>NUCLEOTIDE SEQUENCE</scope>
</reference>
<evidence type="ECO:0000256" key="2">
    <source>
        <dbReference type="ARBA" id="ARBA00022737"/>
    </source>
</evidence>
<evidence type="ECO:0000256" key="3">
    <source>
        <dbReference type="SAM" id="MobiDB-lite"/>
    </source>
</evidence>
<dbReference type="Gene3D" id="3.40.50.300">
    <property type="entry name" value="P-loop containing nucleotide triphosphate hydrolases"/>
    <property type="match status" value="1"/>
</dbReference>
<keyword evidence="5" id="KW-1185">Reference proteome</keyword>
<dbReference type="GO" id="GO:0016020">
    <property type="term" value="C:membrane"/>
    <property type="evidence" value="ECO:0007669"/>
    <property type="project" value="InterPro"/>
</dbReference>
<proteinExistence type="predicted"/>
<dbReference type="Proteomes" id="UP000838878">
    <property type="component" value="Chromosome 13"/>
</dbReference>
<feature type="non-terminal residue" evidence="4">
    <location>
        <position position="195"/>
    </location>
</feature>
<dbReference type="InterPro" id="IPR026082">
    <property type="entry name" value="ABCA"/>
</dbReference>
<dbReference type="AlphaFoldDB" id="A0A8J9VGE7"/>
<evidence type="ECO:0000313" key="4">
    <source>
        <dbReference type="EMBL" id="CAH0718885.1"/>
    </source>
</evidence>
<gene>
    <name evidence="4" type="ORF">BINO364_LOCUS5293</name>
</gene>
<dbReference type="GO" id="GO:0140359">
    <property type="term" value="F:ABC-type transporter activity"/>
    <property type="evidence" value="ECO:0007669"/>
    <property type="project" value="InterPro"/>
</dbReference>
<feature type="region of interest" description="Disordered" evidence="3">
    <location>
        <begin position="174"/>
        <end position="195"/>
    </location>
</feature>
<keyword evidence="1" id="KW-0813">Transport</keyword>
<dbReference type="PANTHER" id="PTHR19229:SF36">
    <property type="entry name" value="ATP-BINDING CASSETTE SUB-FAMILY A MEMBER 2"/>
    <property type="match status" value="1"/>
</dbReference>
<evidence type="ECO:0000256" key="1">
    <source>
        <dbReference type="ARBA" id="ARBA00022448"/>
    </source>
</evidence>
<protein>
    <submittedName>
        <fullName evidence="4">Uncharacterized protein</fullName>
    </submittedName>
</protein>
<name>A0A8J9VGE7_9NEOP</name>
<sequence>MSKIYNCACFGSGMDPMSRAGVARAVRRCGARTGAGVLLATHALEDARRAAARVALLRAGRLVAVAPLDDCLRRFGGGYVVACRTARGRASAAWARVARAAPAAALRVLHHAALHFLLPAHATVDGKEIETNLSDVFRLLAELQMSCDIEDYTVNQSSLEQMFLNFTERTSILESAEEPPPPARGCEELDSVTSL</sequence>
<dbReference type="InterPro" id="IPR027417">
    <property type="entry name" value="P-loop_NTPase"/>
</dbReference>
<dbReference type="EMBL" id="OV170233">
    <property type="protein sequence ID" value="CAH0718885.1"/>
    <property type="molecule type" value="Genomic_DNA"/>
</dbReference>
<organism evidence="4 5">
    <name type="scientific">Brenthis ino</name>
    <name type="common">lesser marbled fritillary</name>
    <dbReference type="NCBI Taxonomy" id="405034"/>
    <lineage>
        <taxon>Eukaryota</taxon>
        <taxon>Metazoa</taxon>
        <taxon>Ecdysozoa</taxon>
        <taxon>Arthropoda</taxon>
        <taxon>Hexapoda</taxon>
        <taxon>Insecta</taxon>
        <taxon>Pterygota</taxon>
        <taxon>Neoptera</taxon>
        <taxon>Endopterygota</taxon>
        <taxon>Lepidoptera</taxon>
        <taxon>Glossata</taxon>
        <taxon>Ditrysia</taxon>
        <taxon>Papilionoidea</taxon>
        <taxon>Nymphalidae</taxon>
        <taxon>Heliconiinae</taxon>
        <taxon>Argynnini</taxon>
        <taxon>Brenthis</taxon>
    </lineage>
</organism>
<dbReference type="GO" id="GO:0005319">
    <property type="term" value="F:lipid transporter activity"/>
    <property type="evidence" value="ECO:0007669"/>
    <property type="project" value="TreeGrafter"/>
</dbReference>
<accession>A0A8J9VGE7</accession>
<dbReference type="OrthoDB" id="8061355at2759"/>
<dbReference type="PANTHER" id="PTHR19229">
    <property type="entry name" value="ATP-BINDING CASSETTE TRANSPORTER SUBFAMILY A ABCA"/>
    <property type="match status" value="1"/>
</dbReference>
<evidence type="ECO:0000313" key="5">
    <source>
        <dbReference type="Proteomes" id="UP000838878"/>
    </source>
</evidence>
<dbReference type="SUPFAM" id="SSF52540">
    <property type="entry name" value="P-loop containing nucleoside triphosphate hydrolases"/>
    <property type="match status" value="1"/>
</dbReference>